<keyword evidence="1" id="KW-1133">Transmembrane helix</keyword>
<keyword evidence="3" id="KW-1185">Reference proteome</keyword>
<dbReference type="EMBL" id="CZPZ01000035">
    <property type="protein sequence ID" value="CUS39728.1"/>
    <property type="molecule type" value="Genomic_DNA"/>
</dbReference>
<keyword evidence="1" id="KW-0812">Transmembrane</keyword>
<evidence type="ECO:0000256" key="1">
    <source>
        <dbReference type="SAM" id="Phobius"/>
    </source>
</evidence>
<name>A0A0S4LSY5_9BACT</name>
<proteinExistence type="predicted"/>
<keyword evidence="1" id="KW-0472">Membrane</keyword>
<evidence type="ECO:0000313" key="3">
    <source>
        <dbReference type="Proteomes" id="UP000198736"/>
    </source>
</evidence>
<organism evidence="2 3">
    <name type="scientific">Candidatus Nitrospira nitrificans</name>
    <dbReference type="NCBI Taxonomy" id="1742973"/>
    <lineage>
        <taxon>Bacteria</taxon>
        <taxon>Pseudomonadati</taxon>
        <taxon>Nitrospirota</taxon>
        <taxon>Nitrospiria</taxon>
        <taxon>Nitrospirales</taxon>
        <taxon>Nitrospiraceae</taxon>
        <taxon>Nitrospira</taxon>
    </lineage>
</organism>
<dbReference type="Proteomes" id="UP000198736">
    <property type="component" value="Unassembled WGS sequence"/>
</dbReference>
<protein>
    <submittedName>
        <fullName evidence="2">Uncharacterized protein</fullName>
    </submittedName>
</protein>
<evidence type="ECO:0000313" key="2">
    <source>
        <dbReference type="EMBL" id="CUS39728.1"/>
    </source>
</evidence>
<dbReference type="AlphaFoldDB" id="A0A0S4LSY5"/>
<reference evidence="3" key="1">
    <citation type="submission" date="2015-10" db="EMBL/GenBank/DDBJ databases">
        <authorList>
            <person name="Luecker S."/>
            <person name="Luecker S."/>
        </authorList>
    </citation>
    <scope>NUCLEOTIDE SEQUENCE [LARGE SCALE GENOMIC DNA]</scope>
</reference>
<feature type="transmembrane region" description="Helical" evidence="1">
    <location>
        <begin position="6"/>
        <end position="26"/>
    </location>
</feature>
<sequence length="27" mass="2993">MGKAFILWLLGVPGILIILLWVSGILR</sequence>
<gene>
    <name evidence="2" type="ORF">COMA2_80151</name>
</gene>
<accession>A0A0S4LSY5</accession>